<feature type="signal peptide" evidence="1">
    <location>
        <begin position="1"/>
        <end position="26"/>
    </location>
</feature>
<feature type="chain" id="PRO_5026779886" evidence="1">
    <location>
        <begin position="27"/>
        <end position="270"/>
    </location>
</feature>
<keyword evidence="1" id="KW-0732">Signal</keyword>
<accession>A0A6J8E2W6</accession>
<gene>
    <name evidence="2" type="ORF">MCOR_47249</name>
</gene>
<proteinExistence type="predicted"/>
<protein>
    <submittedName>
        <fullName evidence="2">Uncharacterized protein</fullName>
    </submittedName>
</protein>
<organism evidence="2 3">
    <name type="scientific">Mytilus coruscus</name>
    <name type="common">Sea mussel</name>
    <dbReference type="NCBI Taxonomy" id="42192"/>
    <lineage>
        <taxon>Eukaryota</taxon>
        <taxon>Metazoa</taxon>
        <taxon>Spiralia</taxon>
        <taxon>Lophotrochozoa</taxon>
        <taxon>Mollusca</taxon>
        <taxon>Bivalvia</taxon>
        <taxon>Autobranchia</taxon>
        <taxon>Pteriomorphia</taxon>
        <taxon>Mytilida</taxon>
        <taxon>Mytiloidea</taxon>
        <taxon>Mytilidae</taxon>
        <taxon>Mytilinae</taxon>
        <taxon>Mytilus</taxon>
    </lineage>
</organism>
<dbReference type="OrthoDB" id="6088630at2759"/>
<dbReference type="EMBL" id="CACVKT020008348">
    <property type="protein sequence ID" value="CAC5414446.1"/>
    <property type="molecule type" value="Genomic_DNA"/>
</dbReference>
<sequence length="270" mass="30697">MGFNQLFYNYHTLVVITVTLWKHVMSQCSEAHNMACSWPLIQLKNYEDILYPIGGFIPDYNETTLHQICSLFQEYKTCSQPFFMNCDQETLTEFHILDSAFSPICGHLAAEYIKQRSCFQRLQRTYKKCQEHRQEQLNMQEPDALHYKLHMCTVTNEYVGCTFTVTALLCSLEAANVYFKIINESISLLLLNSGFSCTIRHPNDVIKVITTTTSTTTITTEIKTTPTKSVLPSVTQHSKNPTSSGENLKLSFSTLLCVFIISSVLQALGV</sequence>
<evidence type="ECO:0000313" key="3">
    <source>
        <dbReference type="Proteomes" id="UP000507470"/>
    </source>
</evidence>
<dbReference type="AlphaFoldDB" id="A0A6J8E2W6"/>
<evidence type="ECO:0000313" key="2">
    <source>
        <dbReference type="EMBL" id="CAC5414446.1"/>
    </source>
</evidence>
<name>A0A6J8E2W6_MYTCO</name>
<dbReference type="Proteomes" id="UP000507470">
    <property type="component" value="Unassembled WGS sequence"/>
</dbReference>
<keyword evidence="3" id="KW-1185">Reference proteome</keyword>
<reference evidence="2 3" key="1">
    <citation type="submission" date="2020-06" db="EMBL/GenBank/DDBJ databases">
        <authorList>
            <person name="Li R."/>
            <person name="Bekaert M."/>
        </authorList>
    </citation>
    <scope>NUCLEOTIDE SEQUENCE [LARGE SCALE GENOMIC DNA]</scope>
    <source>
        <strain evidence="3">wild</strain>
    </source>
</reference>
<evidence type="ECO:0000256" key="1">
    <source>
        <dbReference type="SAM" id="SignalP"/>
    </source>
</evidence>